<evidence type="ECO:0000313" key="1">
    <source>
        <dbReference type="EMBL" id="KUG14689.1"/>
    </source>
</evidence>
<reference evidence="1" key="1">
    <citation type="journal article" date="2015" name="Proc. Natl. Acad. Sci. U.S.A.">
        <title>Networks of energetic and metabolic interactions define dynamics in microbial communities.</title>
        <authorList>
            <person name="Embree M."/>
            <person name="Liu J.K."/>
            <person name="Al-Bassam M.M."/>
            <person name="Zengler K."/>
        </authorList>
    </citation>
    <scope>NUCLEOTIDE SEQUENCE</scope>
</reference>
<proteinExistence type="predicted"/>
<dbReference type="EMBL" id="LNQE01001629">
    <property type="protein sequence ID" value="KUG14689.1"/>
    <property type="molecule type" value="Genomic_DNA"/>
</dbReference>
<accession>A0A0W8F1H9</accession>
<organism evidence="1">
    <name type="scientific">hydrocarbon metagenome</name>
    <dbReference type="NCBI Taxonomy" id="938273"/>
    <lineage>
        <taxon>unclassified sequences</taxon>
        <taxon>metagenomes</taxon>
        <taxon>ecological metagenomes</taxon>
    </lineage>
</organism>
<comment type="caution">
    <text evidence="1">The sequence shown here is derived from an EMBL/GenBank/DDBJ whole genome shotgun (WGS) entry which is preliminary data.</text>
</comment>
<name>A0A0W8F1H9_9ZZZZ</name>
<dbReference type="AlphaFoldDB" id="A0A0W8F1H9"/>
<gene>
    <name evidence="1" type="ORF">ASZ90_015659</name>
</gene>
<protein>
    <submittedName>
        <fullName evidence="1">Uncharacterized protein</fullName>
    </submittedName>
</protein>
<sequence>MVNQNAPGSTPSQLLPGIRDLGNALLAIDRIQADHIIKAHCRNSAPLTCLGTLIVPVPDAIGRKSSIFSGGIPG</sequence>